<keyword evidence="3 6" id="KW-1133">Transmembrane helix</keyword>
<dbReference type="EMBL" id="JBHRVV010000001">
    <property type="protein sequence ID" value="MFC3456749.1"/>
    <property type="molecule type" value="Genomic_DNA"/>
</dbReference>
<dbReference type="Proteomes" id="UP001595665">
    <property type="component" value="Unassembled WGS sequence"/>
</dbReference>
<evidence type="ECO:0000313" key="9">
    <source>
        <dbReference type="Proteomes" id="UP001595665"/>
    </source>
</evidence>
<accession>A0ABV7PFK0</accession>
<evidence type="ECO:0000256" key="6">
    <source>
        <dbReference type="SAM" id="Phobius"/>
    </source>
</evidence>
<name>A0ABV7PFK0_9BURK</name>
<feature type="compositionally biased region" description="Low complexity" evidence="5">
    <location>
        <begin position="82"/>
        <end position="104"/>
    </location>
</feature>
<gene>
    <name evidence="8" type="ORF">ACFOPH_00590</name>
</gene>
<feature type="domain" description="Lipopolysaccharide assembly protein A" evidence="7">
    <location>
        <begin position="22"/>
        <end position="83"/>
    </location>
</feature>
<evidence type="ECO:0000256" key="4">
    <source>
        <dbReference type="ARBA" id="ARBA00023136"/>
    </source>
</evidence>
<evidence type="ECO:0000256" key="3">
    <source>
        <dbReference type="ARBA" id="ARBA00022989"/>
    </source>
</evidence>
<organism evidence="8 9">
    <name type="scientific">Massilia haematophila</name>
    <dbReference type="NCBI Taxonomy" id="457923"/>
    <lineage>
        <taxon>Bacteria</taxon>
        <taxon>Pseudomonadati</taxon>
        <taxon>Pseudomonadota</taxon>
        <taxon>Betaproteobacteria</taxon>
        <taxon>Burkholderiales</taxon>
        <taxon>Oxalobacteraceae</taxon>
        <taxon>Telluria group</taxon>
        <taxon>Massilia</taxon>
    </lineage>
</organism>
<evidence type="ECO:0000256" key="1">
    <source>
        <dbReference type="ARBA" id="ARBA00022475"/>
    </source>
</evidence>
<dbReference type="InterPro" id="IPR010445">
    <property type="entry name" value="LapA_dom"/>
</dbReference>
<evidence type="ECO:0000256" key="2">
    <source>
        <dbReference type="ARBA" id="ARBA00022692"/>
    </source>
</evidence>
<reference evidence="9" key="1">
    <citation type="journal article" date="2019" name="Int. J. Syst. Evol. Microbiol.">
        <title>The Global Catalogue of Microorganisms (GCM) 10K type strain sequencing project: providing services to taxonomists for standard genome sequencing and annotation.</title>
        <authorList>
            <consortium name="The Broad Institute Genomics Platform"/>
            <consortium name="The Broad Institute Genome Sequencing Center for Infectious Disease"/>
            <person name="Wu L."/>
            <person name="Ma J."/>
        </authorList>
    </citation>
    <scope>NUCLEOTIDE SEQUENCE [LARGE SCALE GENOMIC DNA]</scope>
    <source>
        <strain evidence="9">CCM 7480</strain>
    </source>
</reference>
<dbReference type="RefSeq" id="WP_312549008.1">
    <property type="nucleotide sequence ID" value="NZ_JBHRVV010000001.1"/>
</dbReference>
<keyword evidence="4 6" id="KW-0472">Membrane</keyword>
<evidence type="ECO:0000256" key="5">
    <source>
        <dbReference type="SAM" id="MobiDB-lite"/>
    </source>
</evidence>
<sequence length="112" mass="11947">MKFVSTIAGFILFVLFFGFALKNTQAVDLHFFLNYELRGPLVLMLLAFFIAGAALGILAVTPTVFRHRREASQHKNTIQALQSAAGTGAAQPAADAVAPGRAQPAPRPAAPR</sequence>
<keyword evidence="1" id="KW-1003">Cell membrane</keyword>
<comment type="caution">
    <text evidence="8">The sequence shown here is derived from an EMBL/GenBank/DDBJ whole genome shotgun (WGS) entry which is preliminary data.</text>
</comment>
<proteinExistence type="predicted"/>
<keyword evidence="9" id="KW-1185">Reference proteome</keyword>
<keyword evidence="2 6" id="KW-0812">Transmembrane</keyword>
<protein>
    <submittedName>
        <fullName evidence="8">LapA family protein</fullName>
    </submittedName>
</protein>
<evidence type="ECO:0000313" key="8">
    <source>
        <dbReference type="EMBL" id="MFC3456749.1"/>
    </source>
</evidence>
<evidence type="ECO:0000259" key="7">
    <source>
        <dbReference type="Pfam" id="PF06305"/>
    </source>
</evidence>
<dbReference type="Pfam" id="PF06305">
    <property type="entry name" value="LapA_dom"/>
    <property type="match status" value="1"/>
</dbReference>
<feature type="transmembrane region" description="Helical" evidence="6">
    <location>
        <begin position="42"/>
        <end position="65"/>
    </location>
</feature>
<feature type="region of interest" description="Disordered" evidence="5">
    <location>
        <begin position="75"/>
        <end position="112"/>
    </location>
</feature>